<comment type="caution">
    <text evidence="2">The sequence shown here is derived from an EMBL/GenBank/DDBJ whole genome shotgun (WGS) entry which is preliminary data.</text>
</comment>
<evidence type="ECO:0000313" key="4">
    <source>
        <dbReference type="Proteomes" id="UP000663854"/>
    </source>
</evidence>
<dbReference type="Pfam" id="PF05699">
    <property type="entry name" value="Dimer_Tnp_hAT"/>
    <property type="match status" value="1"/>
</dbReference>
<evidence type="ECO:0000313" key="3">
    <source>
        <dbReference type="EMBL" id="CAF1607168.1"/>
    </source>
</evidence>
<dbReference type="EMBL" id="CAJNOL010005577">
    <property type="protein sequence ID" value="CAF1607168.1"/>
    <property type="molecule type" value="Genomic_DNA"/>
</dbReference>
<dbReference type="AlphaFoldDB" id="A0A815ICK7"/>
<feature type="domain" description="HAT C-terminal dimerisation" evidence="1">
    <location>
        <begin position="52"/>
        <end position="117"/>
    </location>
</feature>
<dbReference type="InterPro" id="IPR008906">
    <property type="entry name" value="HATC_C_dom"/>
</dbReference>
<keyword evidence="5" id="KW-1185">Reference proteome</keyword>
<proteinExistence type="predicted"/>
<evidence type="ECO:0000259" key="1">
    <source>
        <dbReference type="Pfam" id="PF05699"/>
    </source>
</evidence>
<dbReference type="PANTHER" id="PTHR47611">
    <property type="entry name" value="HAT DIMERISATION DOMAIN, C-TERMINAL"/>
    <property type="match status" value="1"/>
</dbReference>
<dbReference type="InterPro" id="IPR012337">
    <property type="entry name" value="RNaseH-like_sf"/>
</dbReference>
<dbReference type="SUPFAM" id="SSF53098">
    <property type="entry name" value="Ribonuclease H-like"/>
    <property type="match status" value="1"/>
</dbReference>
<dbReference type="Proteomes" id="UP000663854">
    <property type="component" value="Unassembled WGS sequence"/>
</dbReference>
<name>A0A815ICK7_9BILA</name>
<evidence type="ECO:0000313" key="2">
    <source>
        <dbReference type="EMBL" id="CAF1361942.1"/>
    </source>
</evidence>
<organism evidence="2 4">
    <name type="scientific">Rotaria sordida</name>
    <dbReference type="NCBI Taxonomy" id="392033"/>
    <lineage>
        <taxon>Eukaryota</taxon>
        <taxon>Metazoa</taxon>
        <taxon>Spiralia</taxon>
        <taxon>Gnathifera</taxon>
        <taxon>Rotifera</taxon>
        <taxon>Eurotatoria</taxon>
        <taxon>Bdelloidea</taxon>
        <taxon>Philodinida</taxon>
        <taxon>Philodinidae</taxon>
        <taxon>Rotaria</taxon>
    </lineage>
</organism>
<dbReference type="GO" id="GO:0046983">
    <property type="term" value="F:protein dimerization activity"/>
    <property type="evidence" value="ECO:0007669"/>
    <property type="project" value="InterPro"/>
</dbReference>
<sequence length="123" mass="14030">MNKKPTAMEIFLNSVGDQVVPKNTTTSRATIIEELRNYRSLITKYNSQNRPDISSFLTFWKNYEFTLPYLFKLAQKFGCTPATSVPAESAFSTASFVYRKERSRLSAKNLEATVFLKVSIITI</sequence>
<dbReference type="PANTHER" id="PTHR47611:SF1">
    <property type="entry name" value="CCHC-TYPE DOMAIN-CONTAINING PROTEIN"/>
    <property type="match status" value="1"/>
</dbReference>
<evidence type="ECO:0000313" key="5">
    <source>
        <dbReference type="Proteomes" id="UP000663870"/>
    </source>
</evidence>
<dbReference type="EMBL" id="CAJNOH010004181">
    <property type="protein sequence ID" value="CAF1361942.1"/>
    <property type="molecule type" value="Genomic_DNA"/>
</dbReference>
<reference evidence="2" key="1">
    <citation type="submission" date="2021-02" db="EMBL/GenBank/DDBJ databases">
        <authorList>
            <person name="Nowell W R."/>
        </authorList>
    </citation>
    <scope>NUCLEOTIDE SEQUENCE</scope>
</reference>
<gene>
    <name evidence="3" type="ORF">JXQ802_LOCUS48966</name>
    <name evidence="2" type="ORF">PYM288_LOCUS32920</name>
</gene>
<dbReference type="Proteomes" id="UP000663870">
    <property type="component" value="Unassembled WGS sequence"/>
</dbReference>
<accession>A0A815ICK7</accession>
<protein>
    <recommendedName>
        <fullName evidence="1">HAT C-terminal dimerisation domain-containing protein</fullName>
    </recommendedName>
</protein>